<sequence length="84" mass="9531">MADYKVEVDLSDLFDNMTISEQENFLVDKFCSLPIGLMEEVVGEMLENLNGDQTAKVIEDAFDNLHEQAQEHVINYVNEGYDVG</sequence>
<dbReference type="EMBL" id="JAPDVG010000001">
    <property type="protein sequence ID" value="MCW4130098.1"/>
    <property type="molecule type" value="Genomic_DNA"/>
</dbReference>
<gene>
    <name evidence="1" type="ORF">ONT19_00510</name>
</gene>
<accession>A0AAW5U219</accession>
<reference evidence="1" key="1">
    <citation type="submission" date="2022-11" db="EMBL/GenBank/DDBJ databases">
        <title>Genomic repertoires linked with pathogenic potency of arthritogenic Prevotella copri isolated from the gut of rheumatoid arthritis patients.</title>
        <authorList>
            <person name="Nii T."/>
            <person name="Maeda Y."/>
            <person name="Motooka D."/>
            <person name="Naito M."/>
            <person name="Matsumoto Y."/>
            <person name="Ogawa T."/>
            <person name="Oguro-Igashira E."/>
            <person name="Kishikawa T."/>
            <person name="Yamashita M."/>
            <person name="Koizumi S."/>
            <person name="Kurakawa T."/>
            <person name="Okumura R."/>
            <person name="Kayama H."/>
            <person name="Murakami M."/>
            <person name="Sakaguchi T."/>
            <person name="Das B."/>
            <person name="Nakamura S."/>
            <person name="Okada Y."/>
            <person name="Kumanogoh A."/>
            <person name="Takeda K."/>
        </authorList>
    </citation>
    <scope>NUCLEOTIDE SEQUENCE</scope>
    <source>
        <strain evidence="1">H019-1</strain>
    </source>
</reference>
<dbReference type="RefSeq" id="WP_264953352.1">
    <property type="nucleotide sequence ID" value="NZ_JAPDVE010000005.1"/>
</dbReference>
<proteinExistence type="predicted"/>
<dbReference type="Proteomes" id="UP001209417">
    <property type="component" value="Unassembled WGS sequence"/>
</dbReference>
<dbReference type="AlphaFoldDB" id="A0AAW5U219"/>
<protein>
    <submittedName>
        <fullName evidence="1">Uncharacterized protein</fullName>
    </submittedName>
</protein>
<comment type="caution">
    <text evidence="1">The sequence shown here is derived from an EMBL/GenBank/DDBJ whole genome shotgun (WGS) entry which is preliminary data.</text>
</comment>
<evidence type="ECO:0000313" key="1">
    <source>
        <dbReference type="EMBL" id="MCW4130098.1"/>
    </source>
</evidence>
<evidence type="ECO:0000313" key="2">
    <source>
        <dbReference type="Proteomes" id="UP001209417"/>
    </source>
</evidence>
<organism evidence="1 2">
    <name type="scientific">Segatella copri</name>
    <dbReference type="NCBI Taxonomy" id="165179"/>
    <lineage>
        <taxon>Bacteria</taxon>
        <taxon>Pseudomonadati</taxon>
        <taxon>Bacteroidota</taxon>
        <taxon>Bacteroidia</taxon>
        <taxon>Bacteroidales</taxon>
        <taxon>Prevotellaceae</taxon>
        <taxon>Segatella</taxon>
    </lineage>
</organism>
<name>A0AAW5U219_9BACT</name>